<evidence type="ECO:0000256" key="2">
    <source>
        <dbReference type="ARBA" id="ARBA00023002"/>
    </source>
</evidence>
<dbReference type="EC" id="1.1.1.100" evidence="4"/>
<dbReference type="Pfam" id="PF13561">
    <property type="entry name" value="adh_short_C2"/>
    <property type="match status" value="1"/>
</dbReference>
<protein>
    <submittedName>
        <fullName evidence="4">3-oxoacyl-[acyl-carrier protein] reductase</fullName>
        <ecNumber evidence="4">1.1.1.100</ecNumber>
    </submittedName>
</protein>
<feature type="region of interest" description="Disordered" evidence="3">
    <location>
        <begin position="1"/>
        <end position="26"/>
    </location>
</feature>
<organism evidence="4 5">
    <name type="scientific">Nocardiopsis algeriensis</name>
    <dbReference type="NCBI Taxonomy" id="1478215"/>
    <lineage>
        <taxon>Bacteria</taxon>
        <taxon>Bacillati</taxon>
        <taxon>Actinomycetota</taxon>
        <taxon>Actinomycetes</taxon>
        <taxon>Streptosporangiales</taxon>
        <taxon>Nocardiopsidaceae</taxon>
        <taxon>Nocardiopsis</taxon>
    </lineage>
</organism>
<dbReference type="EMBL" id="JACHJO010000001">
    <property type="protein sequence ID" value="MBB6118440.1"/>
    <property type="molecule type" value="Genomic_DNA"/>
</dbReference>
<dbReference type="PANTHER" id="PTHR48107:SF7">
    <property type="entry name" value="RE15974P"/>
    <property type="match status" value="1"/>
</dbReference>
<gene>
    <name evidence="4" type="ORF">FHS13_000368</name>
</gene>
<evidence type="ECO:0000256" key="3">
    <source>
        <dbReference type="SAM" id="MobiDB-lite"/>
    </source>
</evidence>
<keyword evidence="5" id="KW-1185">Reference proteome</keyword>
<evidence type="ECO:0000313" key="5">
    <source>
        <dbReference type="Proteomes" id="UP000536604"/>
    </source>
</evidence>
<dbReference type="NCBIfam" id="NF009389">
    <property type="entry name" value="PRK12748.1"/>
    <property type="match status" value="1"/>
</dbReference>
<dbReference type="GO" id="GO:0004316">
    <property type="term" value="F:3-oxoacyl-[acyl-carrier-protein] reductase (NADPH) activity"/>
    <property type="evidence" value="ECO:0007669"/>
    <property type="project" value="UniProtKB-EC"/>
</dbReference>
<name>A0A841IJY1_9ACTN</name>
<accession>A0A841IJY1</accession>
<proteinExistence type="inferred from homology"/>
<dbReference type="PANTHER" id="PTHR48107">
    <property type="entry name" value="NADPH-DEPENDENT ALDEHYDE REDUCTASE-LIKE PROTEIN, CHLOROPLASTIC-RELATED"/>
    <property type="match status" value="1"/>
</dbReference>
<dbReference type="Gene3D" id="3.40.50.720">
    <property type="entry name" value="NAD(P)-binding Rossmann-like Domain"/>
    <property type="match status" value="1"/>
</dbReference>
<dbReference type="RefSeq" id="WP_425491113.1">
    <property type="nucleotide sequence ID" value="NZ_JACHJO010000001.1"/>
</dbReference>
<comment type="caution">
    <text evidence="4">The sequence shown here is derived from an EMBL/GenBank/DDBJ whole genome shotgun (WGS) entry which is preliminary data.</text>
</comment>
<dbReference type="InterPro" id="IPR036291">
    <property type="entry name" value="NAD(P)-bd_dom_sf"/>
</dbReference>
<evidence type="ECO:0000256" key="1">
    <source>
        <dbReference type="ARBA" id="ARBA00006484"/>
    </source>
</evidence>
<evidence type="ECO:0000313" key="4">
    <source>
        <dbReference type="EMBL" id="MBB6118440.1"/>
    </source>
</evidence>
<keyword evidence="2 4" id="KW-0560">Oxidoreductase</keyword>
<dbReference type="PRINTS" id="PR00081">
    <property type="entry name" value="GDHRDH"/>
</dbReference>
<dbReference type="Proteomes" id="UP000536604">
    <property type="component" value="Unassembled WGS sequence"/>
</dbReference>
<dbReference type="AlphaFoldDB" id="A0A841IJY1"/>
<sequence>MAQWLPMTERAHTSGPDDRTDLARDPLPLRGRTALVTGAGRRGGIGYAVARRLAAYGAGLMLHHYRPHDVVQPWGGDDIDAVVAGVRDALGDPDARVTHISADMADPEAPRRVMDAAVAEFGHVDVLVANHARSGGDASLAEVTPEMLDGHWAVDARSPLLLTQAFAAQHDGRPGERVVLMTSGQFKGPMPGEIAYASAKAVLAQIVPTLAAELGPRGITVNVVNPGPVQTGYITPEVMEDLVPRFALGHCGEPDDAARVIAWLATDEARWVTGQLVSSDGGF</sequence>
<dbReference type="SUPFAM" id="SSF51735">
    <property type="entry name" value="NAD(P)-binding Rossmann-fold domains"/>
    <property type="match status" value="1"/>
</dbReference>
<comment type="similarity">
    <text evidence="1">Belongs to the short-chain dehydrogenases/reductases (SDR) family.</text>
</comment>
<feature type="compositionally biased region" description="Basic and acidic residues" evidence="3">
    <location>
        <begin position="9"/>
        <end position="24"/>
    </location>
</feature>
<reference evidence="4 5" key="1">
    <citation type="submission" date="2020-08" db="EMBL/GenBank/DDBJ databases">
        <title>Genomic Encyclopedia of Type Strains, Phase III (KMG-III): the genomes of soil and plant-associated and newly described type strains.</title>
        <authorList>
            <person name="Whitman W."/>
        </authorList>
    </citation>
    <scope>NUCLEOTIDE SEQUENCE [LARGE SCALE GENOMIC DNA]</scope>
    <source>
        <strain evidence="4 5">CECT 8712</strain>
    </source>
</reference>
<dbReference type="InterPro" id="IPR002347">
    <property type="entry name" value="SDR_fam"/>
</dbReference>